<comment type="caution">
    <text evidence="2">The sequence shown here is derived from an EMBL/GenBank/DDBJ whole genome shotgun (WGS) entry which is preliminary data.</text>
</comment>
<dbReference type="InterPro" id="IPR042566">
    <property type="entry name" value="L1_C"/>
</dbReference>
<feature type="region of interest" description="Disordered" evidence="1">
    <location>
        <begin position="95"/>
        <end position="118"/>
    </location>
</feature>
<evidence type="ECO:0000313" key="3">
    <source>
        <dbReference type="Proteomes" id="UP001066276"/>
    </source>
</evidence>
<sequence length="118" mass="13549">MAILLNYRDRDAALCKARDLGTLNHEGMEILLFPDFTQQVKEARWQFQQGKQQLRVLKLNSKIPYPMRPRVMVDEKALIFTDPQTLQHFIAKGEASGQQQNLLSTGTEETDAIMDDVE</sequence>
<dbReference type="EMBL" id="JANPWB010000008">
    <property type="protein sequence ID" value="KAJ1161319.1"/>
    <property type="molecule type" value="Genomic_DNA"/>
</dbReference>
<feature type="compositionally biased region" description="Polar residues" evidence="1">
    <location>
        <begin position="96"/>
        <end position="107"/>
    </location>
</feature>
<feature type="compositionally biased region" description="Acidic residues" evidence="1">
    <location>
        <begin position="108"/>
        <end position="118"/>
    </location>
</feature>
<proteinExistence type="predicted"/>
<evidence type="ECO:0000313" key="2">
    <source>
        <dbReference type="EMBL" id="KAJ1161319.1"/>
    </source>
</evidence>
<keyword evidence="3" id="KW-1185">Reference proteome</keyword>
<gene>
    <name evidence="2" type="ORF">NDU88_001806</name>
</gene>
<evidence type="ECO:0000256" key="1">
    <source>
        <dbReference type="SAM" id="MobiDB-lite"/>
    </source>
</evidence>
<accession>A0AAV7SA09</accession>
<organism evidence="2 3">
    <name type="scientific">Pleurodeles waltl</name>
    <name type="common">Iberian ribbed newt</name>
    <dbReference type="NCBI Taxonomy" id="8319"/>
    <lineage>
        <taxon>Eukaryota</taxon>
        <taxon>Metazoa</taxon>
        <taxon>Chordata</taxon>
        <taxon>Craniata</taxon>
        <taxon>Vertebrata</taxon>
        <taxon>Euteleostomi</taxon>
        <taxon>Amphibia</taxon>
        <taxon>Batrachia</taxon>
        <taxon>Caudata</taxon>
        <taxon>Salamandroidea</taxon>
        <taxon>Salamandridae</taxon>
        <taxon>Pleurodelinae</taxon>
        <taxon>Pleurodeles</taxon>
    </lineage>
</organism>
<dbReference type="AlphaFoldDB" id="A0AAV7SA09"/>
<dbReference type="Gene3D" id="3.30.250.20">
    <property type="entry name" value="L1 transposable element, C-terminal domain"/>
    <property type="match status" value="1"/>
</dbReference>
<dbReference type="Proteomes" id="UP001066276">
    <property type="component" value="Chromosome 4_2"/>
</dbReference>
<reference evidence="2" key="1">
    <citation type="journal article" date="2022" name="bioRxiv">
        <title>Sequencing and chromosome-scale assembly of the giantPleurodeles waltlgenome.</title>
        <authorList>
            <person name="Brown T."/>
            <person name="Elewa A."/>
            <person name="Iarovenko S."/>
            <person name="Subramanian E."/>
            <person name="Araus A.J."/>
            <person name="Petzold A."/>
            <person name="Susuki M."/>
            <person name="Suzuki K.-i.T."/>
            <person name="Hayashi T."/>
            <person name="Toyoda A."/>
            <person name="Oliveira C."/>
            <person name="Osipova E."/>
            <person name="Leigh N.D."/>
            <person name="Simon A."/>
            <person name="Yun M.H."/>
        </authorList>
    </citation>
    <scope>NUCLEOTIDE SEQUENCE</scope>
    <source>
        <strain evidence="2">20211129_DDA</strain>
        <tissue evidence="2">Liver</tissue>
    </source>
</reference>
<name>A0AAV7SA09_PLEWA</name>
<protein>
    <submittedName>
        <fullName evidence="2">Uncharacterized protein</fullName>
    </submittedName>
</protein>